<proteinExistence type="predicted"/>
<protein>
    <submittedName>
        <fullName evidence="1">Uncharacterized protein</fullName>
    </submittedName>
</protein>
<name>A0A0C3D4L1_9AGAM</name>
<reference evidence="1 2" key="1">
    <citation type="submission" date="2014-04" db="EMBL/GenBank/DDBJ databases">
        <authorList>
            <consortium name="DOE Joint Genome Institute"/>
            <person name="Kuo A."/>
            <person name="Kohler A."/>
            <person name="Nagy L.G."/>
            <person name="Floudas D."/>
            <person name="Copeland A."/>
            <person name="Barry K.W."/>
            <person name="Cichocki N."/>
            <person name="Veneault-Fourrey C."/>
            <person name="LaButti K."/>
            <person name="Lindquist E.A."/>
            <person name="Lipzen A."/>
            <person name="Lundell T."/>
            <person name="Morin E."/>
            <person name="Murat C."/>
            <person name="Sun H."/>
            <person name="Tunlid A."/>
            <person name="Henrissat B."/>
            <person name="Grigoriev I.V."/>
            <person name="Hibbett D.S."/>
            <person name="Martin F."/>
            <person name="Nordberg H.P."/>
            <person name="Cantor M.N."/>
            <person name="Hua S.X."/>
        </authorList>
    </citation>
    <scope>NUCLEOTIDE SEQUENCE [LARGE SCALE GENOMIC DNA]</scope>
    <source>
        <strain evidence="1 2">Foug A</strain>
    </source>
</reference>
<dbReference type="InParanoid" id="A0A0C3D4L1"/>
<sequence>MAPTVPLIMLSVIPGYTFGISHTTGTTANLTSREDMECRPTTAIHPFSQRPQSLGQDKHLSIPSIPKYNHAASCMALLF</sequence>
<evidence type="ECO:0000313" key="2">
    <source>
        <dbReference type="Proteomes" id="UP000053989"/>
    </source>
</evidence>
<gene>
    <name evidence="1" type="ORF">SCLCIDRAFT_1224573</name>
</gene>
<dbReference type="EMBL" id="KN822263">
    <property type="protein sequence ID" value="KIM51354.1"/>
    <property type="molecule type" value="Genomic_DNA"/>
</dbReference>
<organism evidence="1 2">
    <name type="scientific">Scleroderma citrinum Foug A</name>
    <dbReference type="NCBI Taxonomy" id="1036808"/>
    <lineage>
        <taxon>Eukaryota</taxon>
        <taxon>Fungi</taxon>
        <taxon>Dikarya</taxon>
        <taxon>Basidiomycota</taxon>
        <taxon>Agaricomycotina</taxon>
        <taxon>Agaricomycetes</taxon>
        <taxon>Agaricomycetidae</taxon>
        <taxon>Boletales</taxon>
        <taxon>Sclerodermatineae</taxon>
        <taxon>Sclerodermataceae</taxon>
        <taxon>Scleroderma</taxon>
    </lineage>
</organism>
<dbReference type="Proteomes" id="UP000053989">
    <property type="component" value="Unassembled WGS sequence"/>
</dbReference>
<evidence type="ECO:0000313" key="1">
    <source>
        <dbReference type="EMBL" id="KIM51354.1"/>
    </source>
</evidence>
<reference evidence="2" key="2">
    <citation type="submission" date="2015-01" db="EMBL/GenBank/DDBJ databases">
        <title>Evolutionary Origins and Diversification of the Mycorrhizal Mutualists.</title>
        <authorList>
            <consortium name="DOE Joint Genome Institute"/>
            <consortium name="Mycorrhizal Genomics Consortium"/>
            <person name="Kohler A."/>
            <person name="Kuo A."/>
            <person name="Nagy L.G."/>
            <person name="Floudas D."/>
            <person name="Copeland A."/>
            <person name="Barry K.W."/>
            <person name="Cichocki N."/>
            <person name="Veneault-Fourrey C."/>
            <person name="LaButti K."/>
            <person name="Lindquist E.A."/>
            <person name="Lipzen A."/>
            <person name="Lundell T."/>
            <person name="Morin E."/>
            <person name="Murat C."/>
            <person name="Riley R."/>
            <person name="Ohm R."/>
            <person name="Sun H."/>
            <person name="Tunlid A."/>
            <person name="Henrissat B."/>
            <person name="Grigoriev I.V."/>
            <person name="Hibbett D.S."/>
            <person name="Martin F."/>
        </authorList>
    </citation>
    <scope>NUCLEOTIDE SEQUENCE [LARGE SCALE GENOMIC DNA]</scope>
    <source>
        <strain evidence="2">Foug A</strain>
    </source>
</reference>
<accession>A0A0C3D4L1</accession>
<dbReference type="AlphaFoldDB" id="A0A0C3D4L1"/>
<dbReference type="HOGENOM" id="CLU_2607402_0_0_1"/>
<keyword evidence="2" id="KW-1185">Reference proteome</keyword>